<dbReference type="CDD" id="cd14748">
    <property type="entry name" value="PBP2_UgpB"/>
    <property type="match status" value="1"/>
</dbReference>
<keyword evidence="6 8" id="KW-0732">Signal</keyword>
<dbReference type="InterPro" id="IPR006059">
    <property type="entry name" value="SBP"/>
</dbReference>
<evidence type="ECO:0000313" key="10">
    <source>
        <dbReference type="Proteomes" id="UP001156694"/>
    </source>
</evidence>
<evidence type="ECO:0000256" key="7">
    <source>
        <dbReference type="ARBA" id="ARBA00034473"/>
    </source>
</evidence>
<comment type="caution">
    <text evidence="9">The sequence shown here is derived from an EMBL/GenBank/DDBJ whole genome shotgun (WGS) entry which is preliminary data.</text>
</comment>
<dbReference type="RefSeq" id="WP_284379939.1">
    <property type="nucleotide sequence ID" value="NZ_BSNN01000008.1"/>
</dbReference>
<accession>A0ABQ5VXU4</accession>
<feature type="chain" id="PRO_5045121018" description="sn-glycerol-3-phosphate-binding periplasmic protein UgpB" evidence="8">
    <location>
        <begin position="23"/>
        <end position="433"/>
    </location>
</feature>
<dbReference type="Proteomes" id="UP001156694">
    <property type="component" value="Unassembled WGS sequence"/>
</dbReference>
<dbReference type="Pfam" id="PF13416">
    <property type="entry name" value="SBP_bac_8"/>
    <property type="match status" value="1"/>
</dbReference>
<comment type="similarity">
    <text evidence="2">Belongs to the bacterial solute-binding protein 1 family.</text>
</comment>
<evidence type="ECO:0000256" key="1">
    <source>
        <dbReference type="ARBA" id="ARBA00004418"/>
    </source>
</evidence>
<dbReference type="Gene3D" id="3.40.190.10">
    <property type="entry name" value="Periplasmic binding protein-like II"/>
    <property type="match status" value="2"/>
</dbReference>
<comment type="function">
    <text evidence="7">Part of the ABC transporter complex UgpBAEC involved in sn-glycerol-3-phosphate (G3P) import. Binds G3P.</text>
</comment>
<evidence type="ECO:0000313" key="9">
    <source>
        <dbReference type="EMBL" id="GLQ36256.1"/>
    </source>
</evidence>
<gene>
    <name evidence="9" type="ORF">GCM10007939_25400</name>
</gene>
<dbReference type="SUPFAM" id="SSF53850">
    <property type="entry name" value="Periplasmic binding protein-like II"/>
    <property type="match status" value="1"/>
</dbReference>
<evidence type="ECO:0000256" key="5">
    <source>
        <dbReference type="ARBA" id="ARBA00022448"/>
    </source>
</evidence>
<evidence type="ECO:0000256" key="3">
    <source>
        <dbReference type="ARBA" id="ARBA00011557"/>
    </source>
</evidence>
<evidence type="ECO:0000256" key="8">
    <source>
        <dbReference type="SAM" id="SignalP"/>
    </source>
</evidence>
<comment type="subunit">
    <text evidence="3">The complex is composed of two ATP-binding proteins (UgpC), two transmembrane proteins (UgpA and UgpE) and a solute-binding protein (UgpB).</text>
</comment>
<dbReference type="PANTHER" id="PTHR43649">
    <property type="entry name" value="ARABINOSE-BINDING PROTEIN-RELATED"/>
    <property type="match status" value="1"/>
</dbReference>
<dbReference type="PANTHER" id="PTHR43649:SF31">
    <property type="entry name" value="SN-GLYCEROL-3-PHOSPHATE-BINDING PERIPLASMIC PROTEIN UGPB"/>
    <property type="match status" value="1"/>
</dbReference>
<dbReference type="InterPro" id="IPR050490">
    <property type="entry name" value="Bact_solute-bd_prot1"/>
</dbReference>
<keyword evidence="10" id="KW-1185">Reference proteome</keyword>
<evidence type="ECO:0000256" key="2">
    <source>
        <dbReference type="ARBA" id="ARBA00008520"/>
    </source>
</evidence>
<reference evidence="10" key="1">
    <citation type="journal article" date="2019" name="Int. J. Syst. Evol. Microbiol.">
        <title>The Global Catalogue of Microorganisms (GCM) 10K type strain sequencing project: providing services to taxonomists for standard genome sequencing and annotation.</title>
        <authorList>
            <consortium name="The Broad Institute Genomics Platform"/>
            <consortium name="The Broad Institute Genome Sequencing Center for Infectious Disease"/>
            <person name="Wu L."/>
            <person name="Ma J."/>
        </authorList>
    </citation>
    <scope>NUCLEOTIDE SEQUENCE [LARGE SCALE GENOMIC DNA]</scope>
    <source>
        <strain evidence="10">NBRC 110140</strain>
    </source>
</reference>
<evidence type="ECO:0000256" key="4">
    <source>
        <dbReference type="ARBA" id="ARBA00017470"/>
    </source>
</evidence>
<feature type="signal peptide" evidence="8">
    <location>
        <begin position="1"/>
        <end position="22"/>
    </location>
</feature>
<dbReference type="EMBL" id="BSNN01000008">
    <property type="protein sequence ID" value="GLQ36256.1"/>
    <property type="molecule type" value="Genomic_DNA"/>
</dbReference>
<keyword evidence="5" id="KW-0813">Transport</keyword>
<evidence type="ECO:0000256" key="6">
    <source>
        <dbReference type="ARBA" id="ARBA00022729"/>
    </source>
</evidence>
<protein>
    <recommendedName>
        <fullName evidence="4">sn-glycerol-3-phosphate-binding periplasmic protein UgpB</fullName>
    </recommendedName>
</protein>
<name>A0ABQ5VXU4_9RHOB</name>
<comment type="subcellular location">
    <subcellularLocation>
        <location evidence="1">Periplasm</location>
    </subcellularLocation>
</comment>
<sequence length="433" mass="47128">MSLKKTLLAATMVVSSSTLAFAETNITWWHAMGGSLGETVNKIAADFNASQDKYEITPVFKGTYEETLTAGIAAFRAGEQPNVLQVFDAGAATVIGAQGATIPVQDLLSQNGVTFDINDYIAGVRYFYADANGKMIGMPFNSSTPIMYFNTEALAKAGVSAPATWEEFAETTAPALKAAGYIPLTQSHLPWIFTENFFSRHDIQFASNDNGYTGSDTEININHPAIKAHFTALKEWKDAGLFEWLGTSWGDNAKPFEEGKAAMWLGSSGSFGGLTKKVDFEFSATMLPYWQGVTETPKQTFIGGAALFAMSGKSDAENKATAEFFRYLTSADVQYMWHQETGYVPITEAAYELAKSDGHYDGAPAAEVGIQQLSLPAGEWTKGYRMGFYVQIRDVMNREYGRILTGETTVEDGFAAIEAEANKLLARFAKTQG</sequence>
<proteinExistence type="inferred from homology"/>
<organism evidence="9 10">
    <name type="scientific">Amylibacter marinus</name>
    <dbReference type="NCBI Taxonomy" id="1475483"/>
    <lineage>
        <taxon>Bacteria</taxon>
        <taxon>Pseudomonadati</taxon>
        <taxon>Pseudomonadota</taxon>
        <taxon>Alphaproteobacteria</taxon>
        <taxon>Rhodobacterales</taxon>
        <taxon>Paracoccaceae</taxon>
        <taxon>Amylibacter</taxon>
    </lineage>
</organism>